<keyword evidence="2" id="KW-0812">Transmembrane</keyword>
<name>A0ABV4TY99_9GAMM</name>
<feature type="region of interest" description="Disordered" evidence="1">
    <location>
        <begin position="258"/>
        <end position="279"/>
    </location>
</feature>
<evidence type="ECO:0000256" key="2">
    <source>
        <dbReference type="SAM" id="Phobius"/>
    </source>
</evidence>
<evidence type="ECO:0000313" key="3">
    <source>
        <dbReference type="EMBL" id="MFA9462228.1"/>
    </source>
</evidence>
<dbReference type="Proteomes" id="UP001575181">
    <property type="component" value="Unassembled WGS sequence"/>
</dbReference>
<keyword evidence="2" id="KW-0472">Membrane</keyword>
<feature type="transmembrane region" description="Helical" evidence="2">
    <location>
        <begin position="215"/>
        <end position="233"/>
    </location>
</feature>
<dbReference type="InterPro" id="IPR025333">
    <property type="entry name" value="DUF4239"/>
</dbReference>
<evidence type="ECO:0000313" key="4">
    <source>
        <dbReference type="Proteomes" id="UP001575181"/>
    </source>
</evidence>
<organism evidence="3 4">
    <name type="scientific">Thiohalorhabdus methylotrophus</name>
    <dbReference type="NCBI Taxonomy" id="3242694"/>
    <lineage>
        <taxon>Bacteria</taxon>
        <taxon>Pseudomonadati</taxon>
        <taxon>Pseudomonadota</taxon>
        <taxon>Gammaproteobacteria</taxon>
        <taxon>Thiohalorhabdales</taxon>
        <taxon>Thiohalorhabdaceae</taxon>
        <taxon>Thiohalorhabdus</taxon>
    </lineage>
</organism>
<feature type="transmembrane region" description="Helical" evidence="2">
    <location>
        <begin position="51"/>
        <end position="70"/>
    </location>
</feature>
<evidence type="ECO:0000256" key="1">
    <source>
        <dbReference type="SAM" id="MobiDB-lite"/>
    </source>
</evidence>
<feature type="transmembrane region" description="Helical" evidence="2">
    <location>
        <begin position="12"/>
        <end position="31"/>
    </location>
</feature>
<comment type="caution">
    <text evidence="3">The sequence shown here is derived from an EMBL/GenBank/DDBJ whole genome shotgun (WGS) entry which is preliminary data.</text>
</comment>
<gene>
    <name evidence="3" type="ORF">ACERLL_15530</name>
</gene>
<feature type="compositionally biased region" description="Polar residues" evidence="1">
    <location>
        <begin position="259"/>
        <end position="279"/>
    </location>
</feature>
<protein>
    <recommendedName>
        <fullName evidence="5">DUF4239 domain-containing protein</fullName>
    </recommendedName>
</protein>
<feature type="transmembrane region" description="Helical" evidence="2">
    <location>
        <begin position="188"/>
        <end position="209"/>
    </location>
</feature>
<keyword evidence="2" id="KW-1133">Transmembrane helix</keyword>
<reference evidence="3 4" key="1">
    <citation type="submission" date="2024-08" db="EMBL/GenBank/DDBJ databases">
        <title>Whole-genome sequencing of halo(alkali)philic microorganisms from hypersaline lakes.</title>
        <authorList>
            <person name="Sorokin D.Y."/>
            <person name="Merkel A.Y."/>
            <person name="Messina E."/>
            <person name="Yakimov M."/>
        </authorList>
    </citation>
    <scope>NUCLEOTIDE SEQUENCE [LARGE SCALE GENOMIC DNA]</scope>
    <source>
        <strain evidence="3 4">Cl-TMA</strain>
    </source>
</reference>
<dbReference type="EMBL" id="JBGUAW010000011">
    <property type="protein sequence ID" value="MFA9462228.1"/>
    <property type="molecule type" value="Genomic_DNA"/>
</dbReference>
<proteinExistence type="predicted"/>
<evidence type="ECO:0008006" key="5">
    <source>
        <dbReference type="Google" id="ProtNLM"/>
    </source>
</evidence>
<dbReference type="Pfam" id="PF14023">
    <property type="entry name" value="Bestrophin-like"/>
    <property type="match status" value="1"/>
</dbReference>
<sequence>MDWVLAAEYFWWVFYIGTILLFLAMVEAGHFLGRRRRGKADPEAKSQAGTALAAILALLGFLLAISFSIAENRFMTRKQLVLEEANAIGTTFLRTDFLSPPERRRARLLLAEYVDVRLEAAQRRETLQEGLKRPVAIQTALWEIADRMAAQRPRSEPVGLFIDALNETIDLHEERVTVALRNRVPPSLLWTLYLVAFLSMGVMGYQFGLGGTRNLPATTALVVAFAAVMLLIVDLDQPRQRLFTVSQAALEDTRRAIHQSLQETPPESAPSRDSGTLTR</sequence>
<accession>A0ABV4TY99</accession>
<keyword evidence="4" id="KW-1185">Reference proteome</keyword>
<dbReference type="RefSeq" id="WP_373657012.1">
    <property type="nucleotide sequence ID" value="NZ_JBGUAW010000011.1"/>
</dbReference>